<dbReference type="Proteomes" id="UP000324222">
    <property type="component" value="Unassembled WGS sequence"/>
</dbReference>
<accession>A0A5B7F2U3</accession>
<name>A0A5B7F2U3_PORTR</name>
<evidence type="ECO:0000313" key="1">
    <source>
        <dbReference type="EMBL" id="MPC39847.1"/>
    </source>
</evidence>
<comment type="caution">
    <text evidence="1">The sequence shown here is derived from an EMBL/GenBank/DDBJ whole genome shotgun (WGS) entry which is preliminary data.</text>
</comment>
<organism evidence="1 2">
    <name type="scientific">Portunus trituberculatus</name>
    <name type="common">Swimming crab</name>
    <name type="synonym">Neptunus trituberculatus</name>
    <dbReference type="NCBI Taxonomy" id="210409"/>
    <lineage>
        <taxon>Eukaryota</taxon>
        <taxon>Metazoa</taxon>
        <taxon>Ecdysozoa</taxon>
        <taxon>Arthropoda</taxon>
        <taxon>Crustacea</taxon>
        <taxon>Multicrustacea</taxon>
        <taxon>Malacostraca</taxon>
        <taxon>Eumalacostraca</taxon>
        <taxon>Eucarida</taxon>
        <taxon>Decapoda</taxon>
        <taxon>Pleocyemata</taxon>
        <taxon>Brachyura</taxon>
        <taxon>Eubrachyura</taxon>
        <taxon>Portunoidea</taxon>
        <taxon>Portunidae</taxon>
        <taxon>Portuninae</taxon>
        <taxon>Portunus</taxon>
    </lineage>
</organism>
<proteinExistence type="predicted"/>
<dbReference type="AlphaFoldDB" id="A0A5B7F2U3"/>
<protein>
    <submittedName>
        <fullName evidence="1">Uncharacterized protein</fullName>
    </submittedName>
</protein>
<dbReference type="EMBL" id="VSRR010004496">
    <property type="protein sequence ID" value="MPC39847.1"/>
    <property type="molecule type" value="Genomic_DNA"/>
</dbReference>
<gene>
    <name evidence="1" type="ORF">E2C01_033397</name>
</gene>
<evidence type="ECO:0000313" key="2">
    <source>
        <dbReference type="Proteomes" id="UP000324222"/>
    </source>
</evidence>
<keyword evidence="2" id="KW-1185">Reference proteome</keyword>
<reference evidence="1 2" key="1">
    <citation type="submission" date="2019-05" db="EMBL/GenBank/DDBJ databases">
        <title>Another draft genome of Portunus trituberculatus and its Hox gene families provides insights of decapod evolution.</title>
        <authorList>
            <person name="Jeong J.-H."/>
            <person name="Song I."/>
            <person name="Kim S."/>
            <person name="Choi T."/>
            <person name="Kim D."/>
            <person name="Ryu S."/>
            <person name="Kim W."/>
        </authorList>
    </citation>
    <scope>NUCLEOTIDE SEQUENCE [LARGE SCALE GENOMIC DNA]</scope>
    <source>
        <tissue evidence="1">Muscle</tissue>
    </source>
</reference>
<sequence length="81" mass="8908">MKVLQSFKKGVAHTLCCTPSFGGPAAHRTLLSYTCGESERLRVARMEDAATFTPSLHFLAILQQFSAATFKLFRQITTISA</sequence>